<dbReference type="InterPro" id="IPR036770">
    <property type="entry name" value="Ankyrin_rpt-contain_sf"/>
</dbReference>
<dbReference type="PROSITE" id="PS50088">
    <property type="entry name" value="ANK_REPEAT"/>
    <property type="match status" value="4"/>
</dbReference>
<feature type="repeat" description="ANK" evidence="3">
    <location>
        <begin position="358"/>
        <end position="390"/>
    </location>
</feature>
<dbReference type="PRINTS" id="PR01415">
    <property type="entry name" value="ANKYRIN"/>
</dbReference>
<gene>
    <name evidence="5" type="ORF">N0F65_002252</name>
</gene>
<accession>A0AAV2YQL5</accession>
<dbReference type="SUPFAM" id="SSF48403">
    <property type="entry name" value="Ankyrin repeat"/>
    <property type="match status" value="1"/>
</dbReference>
<dbReference type="PANTHER" id="PTHR24198">
    <property type="entry name" value="ANKYRIN REPEAT AND PROTEIN KINASE DOMAIN-CONTAINING PROTEIN"/>
    <property type="match status" value="1"/>
</dbReference>
<dbReference type="PROSITE" id="PS50297">
    <property type="entry name" value="ANK_REP_REGION"/>
    <property type="match status" value="4"/>
</dbReference>
<evidence type="ECO:0000256" key="1">
    <source>
        <dbReference type="ARBA" id="ARBA00022737"/>
    </source>
</evidence>
<sequence length="532" mass="59131">MSWLLQYSVALPGFHVRERRVFFEIELRATATGEHVMQARSYSEFRTLWKLLLRVTKPVGEQPKRRRLAQWLPVLEAGCACEHLAGESCPFQPLRHLLRALRFPARQIGHTQSVRRIASVVQTRRLALEKVLQVIAMFLARFPEAVLRQKLLRGDCKVLQAYAAFVGAPQHFPSQWHAVIRQPLSLQGWRSYMNAQIVDAHLRKPSEQEQEQQPEGEDDMRVIATSSNDYDLDISSFRKAPCLTDKLPCLDVKPLNVETMQSFMEDFCHHLLEHYGQDLTELSSPDLTVARRWELCLYVACLIGHNYAVQLILFYYADANTAIDDGSTCLSIASRMGHVSIMQTLIDEGADVNIANEAGITPLIAACRNGCVEAVRLLLTTGASVSARSQRGTHPLHAAIVAQNVPIVELLLLHGADVNVTTSSGITPLHFAAKLGNAQICELLLQRHADIELRTKNDSDAMMIASANGHAAVCELLQRYLAKLSIETTAKEAATYKVAARKKSDAGTPHHRRSPATILTIGRSHSPSVVAA</sequence>
<dbReference type="Proteomes" id="UP001146120">
    <property type="component" value="Unassembled WGS sequence"/>
</dbReference>
<dbReference type="Pfam" id="PF12796">
    <property type="entry name" value="Ank_2"/>
    <property type="match status" value="1"/>
</dbReference>
<feature type="repeat" description="ANK" evidence="3">
    <location>
        <begin position="424"/>
        <end position="456"/>
    </location>
</feature>
<evidence type="ECO:0000256" key="2">
    <source>
        <dbReference type="ARBA" id="ARBA00023043"/>
    </source>
</evidence>
<reference evidence="5" key="2">
    <citation type="journal article" date="2023" name="Microbiol Resour">
        <title>Decontamination and Annotation of the Draft Genome Sequence of the Oomycete Lagenidium giganteum ARSEF 373.</title>
        <authorList>
            <person name="Morgan W.R."/>
            <person name="Tartar A."/>
        </authorList>
    </citation>
    <scope>NUCLEOTIDE SEQUENCE</scope>
    <source>
        <strain evidence="5">ARSEF 373</strain>
    </source>
</reference>
<comment type="caution">
    <text evidence="5">The sequence shown here is derived from an EMBL/GenBank/DDBJ whole genome shotgun (WGS) entry which is preliminary data.</text>
</comment>
<dbReference type="EMBL" id="DAKRPA010000196">
    <property type="protein sequence ID" value="DAZ95623.1"/>
    <property type="molecule type" value="Genomic_DNA"/>
</dbReference>
<proteinExistence type="predicted"/>
<dbReference type="Gene3D" id="1.25.40.20">
    <property type="entry name" value="Ankyrin repeat-containing domain"/>
    <property type="match status" value="1"/>
</dbReference>
<keyword evidence="1" id="KW-0677">Repeat</keyword>
<feature type="region of interest" description="Disordered" evidence="4">
    <location>
        <begin position="501"/>
        <end position="532"/>
    </location>
</feature>
<dbReference type="SMART" id="SM00248">
    <property type="entry name" value="ANK"/>
    <property type="match status" value="6"/>
</dbReference>
<keyword evidence="2 3" id="KW-0040">ANK repeat</keyword>
<dbReference type="PANTHER" id="PTHR24198:SF165">
    <property type="entry name" value="ANKYRIN REPEAT-CONTAINING PROTEIN-RELATED"/>
    <property type="match status" value="1"/>
</dbReference>
<dbReference type="AlphaFoldDB" id="A0AAV2YQL5"/>
<name>A0AAV2YQL5_9STRA</name>
<feature type="repeat" description="ANK" evidence="3">
    <location>
        <begin position="391"/>
        <end position="423"/>
    </location>
</feature>
<evidence type="ECO:0000256" key="3">
    <source>
        <dbReference type="PROSITE-ProRule" id="PRU00023"/>
    </source>
</evidence>
<feature type="repeat" description="ANK" evidence="3">
    <location>
        <begin position="325"/>
        <end position="357"/>
    </location>
</feature>
<evidence type="ECO:0000313" key="6">
    <source>
        <dbReference type="Proteomes" id="UP001146120"/>
    </source>
</evidence>
<keyword evidence="6" id="KW-1185">Reference proteome</keyword>
<dbReference type="InterPro" id="IPR002110">
    <property type="entry name" value="Ankyrin_rpt"/>
</dbReference>
<organism evidence="5 6">
    <name type="scientific">Lagenidium giganteum</name>
    <dbReference type="NCBI Taxonomy" id="4803"/>
    <lineage>
        <taxon>Eukaryota</taxon>
        <taxon>Sar</taxon>
        <taxon>Stramenopiles</taxon>
        <taxon>Oomycota</taxon>
        <taxon>Peronosporomycetes</taxon>
        <taxon>Pythiales</taxon>
        <taxon>Pythiaceae</taxon>
    </lineage>
</organism>
<evidence type="ECO:0000256" key="4">
    <source>
        <dbReference type="SAM" id="MobiDB-lite"/>
    </source>
</evidence>
<feature type="compositionally biased region" description="Polar residues" evidence="4">
    <location>
        <begin position="523"/>
        <end position="532"/>
    </location>
</feature>
<evidence type="ECO:0000313" key="5">
    <source>
        <dbReference type="EMBL" id="DAZ95623.1"/>
    </source>
</evidence>
<dbReference type="GO" id="GO:0005737">
    <property type="term" value="C:cytoplasm"/>
    <property type="evidence" value="ECO:0007669"/>
    <property type="project" value="TreeGrafter"/>
</dbReference>
<reference evidence="5" key="1">
    <citation type="submission" date="2022-11" db="EMBL/GenBank/DDBJ databases">
        <authorList>
            <person name="Morgan W.R."/>
            <person name="Tartar A."/>
        </authorList>
    </citation>
    <scope>NUCLEOTIDE SEQUENCE</scope>
    <source>
        <strain evidence="5">ARSEF 373</strain>
    </source>
</reference>
<protein>
    <submittedName>
        <fullName evidence="5">Uncharacterized protein</fullName>
    </submittedName>
</protein>
<dbReference type="Pfam" id="PF13637">
    <property type="entry name" value="Ank_4"/>
    <property type="match status" value="1"/>
</dbReference>